<keyword evidence="2" id="KW-1185">Reference proteome</keyword>
<accession>A0A7W8MW26</accession>
<dbReference type="Proteomes" id="UP000520011">
    <property type="component" value="Unassembled WGS sequence"/>
</dbReference>
<reference evidence="1 2" key="1">
    <citation type="submission" date="2020-08" db="EMBL/GenBank/DDBJ databases">
        <title>Genomic Encyclopedia of Type Strains, Phase IV (KMG-IV): sequencing the most valuable type-strain genomes for metagenomic binning, comparative biology and taxonomic classification.</title>
        <authorList>
            <person name="Goeker M."/>
        </authorList>
    </citation>
    <scope>NUCLEOTIDE SEQUENCE [LARGE SCALE GENOMIC DNA]</scope>
    <source>
        <strain evidence="1 2">DSM 16325</strain>
    </source>
</reference>
<dbReference type="AlphaFoldDB" id="A0A7W8MW26"/>
<gene>
    <name evidence="1" type="ORF">HNQ34_002629</name>
</gene>
<dbReference type="RefSeq" id="WP_183255155.1">
    <property type="nucleotide sequence ID" value="NZ_JACHEP010000017.1"/>
</dbReference>
<comment type="caution">
    <text evidence="1">The sequence shown here is derived from an EMBL/GenBank/DDBJ whole genome shotgun (WGS) entry which is preliminary data.</text>
</comment>
<proteinExistence type="predicted"/>
<protein>
    <submittedName>
        <fullName evidence="1">Uncharacterized protein</fullName>
    </submittedName>
</protein>
<evidence type="ECO:0000313" key="2">
    <source>
        <dbReference type="Proteomes" id="UP000520011"/>
    </source>
</evidence>
<evidence type="ECO:0000313" key="1">
    <source>
        <dbReference type="EMBL" id="MBB5325528.1"/>
    </source>
</evidence>
<sequence>MYRVFINNKPLKKKTNSSNSSLNATNEIVLQLKVLQPGTEINIHTADQTYYNASFQSFDPKTGIVSLLIDQFYKDGSQVITVKSQDIVSIDLPASAHSDEEDE</sequence>
<dbReference type="EMBL" id="JACHEP010000017">
    <property type="protein sequence ID" value="MBB5325528.1"/>
    <property type="molecule type" value="Genomic_DNA"/>
</dbReference>
<organism evidence="1 2">
    <name type="scientific">Anoxybacteroides tepidamans</name>
    <dbReference type="NCBI Taxonomy" id="265948"/>
    <lineage>
        <taxon>Bacteria</taxon>
        <taxon>Bacillati</taxon>
        <taxon>Bacillota</taxon>
        <taxon>Bacilli</taxon>
        <taxon>Bacillales</taxon>
        <taxon>Anoxybacillaceae</taxon>
        <taxon>Anoxybacteroides</taxon>
    </lineage>
</organism>
<name>A0A7W8MW26_9BACL</name>